<dbReference type="EMBL" id="QJNS01000040">
    <property type="protein sequence ID" value="RYO91536.1"/>
    <property type="molecule type" value="Genomic_DNA"/>
</dbReference>
<keyword evidence="3" id="KW-1185">Reference proteome</keyword>
<sequence>MDLDGVHLLMDQMRGEIGQGQRHVENRLRQMENKSDTGQNNSMQLLGQFQKEFRDFVRDSRDKLFRNRLAGLPANSSSTSRQYRELQEENTKLANRNKNLQEINQATGVENAKLMKEVQVMRSKLISLKPIRTELLGDIGGSKYHDLIARLDSAQAVEFIESMIDRWVAELYYAMMANQETQKLRRTALTSMAKRLAGLIPFLASPNEKGEFGRALEKDPLGVAFELHEQILASSQRFRFEFESASEVGRKFCHSSDIKHIMEIANRLDITNACSSGAKLDFKKLKP</sequence>
<proteinExistence type="predicted"/>
<reference evidence="2 3" key="1">
    <citation type="submission" date="2018-06" db="EMBL/GenBank/DDBJ databases">
        <title>Complete Genomes of Monosporascus.</title>
        <authorList>
            <person name="Robinson A.J."/>
            <person name="Natvig D.O."/>
        </authorList>
    </citation>
    <scope>NUCLEOTIDE SEQUENCE [LARGE SCALE GENOMIC DNA]</scope>
    <source>
        <strain evidence="2 3">CBS 609.92</strain>
    </source>
</reference>
<evidence type="ECO:0000313" key="2">
    <source>
        <dbReference type="EMBL" id="RYO91536.1"/>
    </source>
</evidence>
<accession>A0ABY0HFN4</accession>
<name>A0ABY0HFN4_9PEZI</name>
<dbReference type="Proteomes" id="UP000294003">
    <property type="component" value="Unassembled WGS sequence"/>
</dbReference>
<protein>
    <submittedName>
        <fullName evidence="2">Uncharacterized protein</fullName>
    </submittedName>
</protein>
<evidence type="ECO:0000256" key="1">
    <source>
        <dbReference type="SAM" id="Coils"/>
    </source>
</evidence>
<keyword evidence="1" id="KW-0175">Coiled coil</keyword>
<evidence type="ECO:0000313" key="3">
    <source>
        <dbReference type="Proteomes" id="UP000294003"/>
    </source>
</evidence>
<organism evidence="2 3">
    <name type="scientific">Monosporascus cannonballus</name>
    <dbReference type="NCBI Taxonomy" id="155416"/>
    <lineage>
        <taxon>Eukaryota</taxon>
        <taxon>Fungi</taxon>
        <taxon>Dikarya</taxon>
        <taxon>Ascomycota</taxon>
        <taxon>Pezizomycotina</taxon>
        <taxon>Sordariomycetes</taxon>
        <taxon>Xylariomycetidae</taxon>
        <taxon>Xylariales</taxon>
        <taxon>Xylariales incertae sedis</taxon>
        <taxon>Monosporascus</taxon>
    </lineage>
</organism>
<comment type="caution">
    <text evidence="2">The sequence shown here is derived from an EMBL/GenBank/DDBJ whole genome shotgun (WGS) entry which is preliminary data.</text>
</comment>
<gene>
    <name evidence="2" type="ORF">DL762_002150</name>
</gene>
<feature type="coiled-coil region" evidence="1">
    <location>
        <begin position="76"/>
        <end position="106"/>
    </location>
</feature>